<evidence type="ECO:0000313" key="1">
    <source>
        <dbReference type="EMBL" id="ABG49984.1"/>
    </source>
</evidence>
<reference evidence="1" key="1">
    <citation type="submission" date="2006-06" db="EMBL/GenBank/DDBJ databases">
        <title>Complete sequence of Trichodesmium erythraeum IMS101.</title>
        <authorList>
            <consortium name="US DOE Joint Genome Institute"/>
            <person name="Copeland A."/>
            <person name="Lucas S."/>
            <person name="Lapidus A."/>
            <person name="Barry K."/>
            <person name="Detter J.C."/>
            <person name="Glavina del Rio T."/>
            <person name="Hammon N."/>
            <person name="Israni S."/>
            <person name="Dalin E."/>
            <person name="Tice H."/>
            <person name="Pitluck S."/>
            <person name="Kiss H."/>
            <person name="Munk A.C."/>
            <person name="Brettin T."/>
            <person name="Bruce D."/>
            <person name="Han C."/>
            <person name="Tapia R."/>
            <person name="Gilna P."/>
            <person name="Schmutz J."/>
            <person name="Larimer F."/>
            <person name="Land M."/>
            <person name="Hauser L."/>
            <person name="Kyrpides N."/>
            <person name="Kim E."/>
            <person name="Richardson P."/>
        </authorList>
    </citation>
    <scope>NUCLEOTIDE SEQUENCE [LARGE SCALE GENOMIC DNA]</scope>
    <source>
        <strain evidence="1">IMS101</strain>
    </source>
</reference>
<dbReference type="OrthoDB" id="528625at2"/>
<proteinExistence type="predicted"/>
<protein>
    <recommendedName>
        <fullName evidence="2">PRC-barrel</fullName>
    </recommendedName>
</protein>
<dbReference type="AlphaFoldDB" id="Q118U0"/>
<dbReference type="EMBL" id="CP000393">
    <property type="protein sequence ID" value="ABG49984.1"/>
    <property type="molecule type" value="Genomic_DNA"/>
</dbReference>
<dbReference type="eggNOG" id="COG3881">
    <property type="taxonomic scope" value="Bacteria"/>
</dbReference>
<dbReference type="SUPFAM" id="SSF50346">
    <property type="entry name" value="PRC-barrel domain"/>
    <property type="match status" value="2"/>
</dbReference>
<dbReference type="HOGENOM" id="CLU_081542_0_0_3"/>
<organism evidence="1">
    <name type="scientific">Trichodesmium erythraeum (strain IMS101)</name>
    <dbReference type="NCBI Taxonomy" id="203124"/>
    <lineage>
        <taxon>Bacteria</taxon>
        <taxon>Bacillati</taxon>
        <taxon>Cyanobacteriota</taxon>
        <taxon>Cyanophyceae</taxon>
        <taxon>Oscillatoriophycideae</taxon>
        <taxon>Oscillatoriales</taxon>
        <taxon>Microcoleaceae</taxon>
        <taxon>Trichodesmium</taxon>
    </lineage>
</organism>
<dbReference type="KEGG" id="ter:Tery_0532"/>
<dbReference type="PANTHER" id="PTHR36740">
    <property type="entry name" value="PRC DOMAIN-CONTAINING PROTEIN"/>
    <property type="match status" value="1"/>
</dbReference>
<evidence type="ECO:0008006" key="2">
    <source>
        <dbReference type="Google" id="ProtNLM"/>
    </source>
</evidence>
<sequence length="286" mass="32826">MNKIPEVIKHSQLLKRLVLDIETVEDQGCIEELCLNIQSHQVIGFICKSGFFGRQKKYFTWKQVETIGVDATLVNGKSQPNNLENYNNIIHIIGNEVWTDTGEKVGFIVEYLLNIKTGEIVNYLFKYNGLQGALNSIYLLNPEAISSVGNKRVIVVNNYLDNSQYYDRGVAQKLSLIQNFLQADLVRTREHIDIAQNQANKLALRFKERAKVMQKKAQEKQDVVTEKAEQKQEYFPSYSTQKKTLKNKLIIDKFSTRIQEVITEAKEKIDGIESQGEKNFNSSKDD</sequence>
<accession>Q118U0</accession>
<dbReference type="RefSeq" id="WP_011610379.1">
    <property type="nucleotide sequence ID" value="NC_008312.1"/>
</dbReference>
<name>Q118U0_TRIEI</name>
<gene>
    <name evidence="1" type="ordered locus">Tery_0532</name>
</gene>
<dbReference type="PANTHER" id="PTHR36740:SF1">
    <property type="entry name" value="PRC-BARREL DOMAIN-CONTAINING PROTEIN"/>
    <property type="match status" value="1"/>
</dbReference>
<dbReference type="Gene3D" id="2.30.30.240">
    <property type="entry name" value="PRC-barrel domain"/>
    <property type="match status" value="1"/>
</dbReference>
<dbReference type="InterPro" id="IPR011033">
    <property type="entry name" value="PRC_barrel-like_sf"/>
</dbReference>